<dbReference type="AlphaFoldDB" id="A0A1H0XRQ4"/>
<sequence>MSGTLALASAIAEMDRDTLAALVRSRRPHAHASINDPIGLASDLLKPDSIARALAPLDRAQLAAVRDPRSADSARIEQLRGLGLVGRDGDAAVALPEVEAVLDDALAAAGSGDAPRAAGALPTGAEAGPDPDPDPDPDTSVWFTSALTAVGQAAECLRMLRDRPGKLNRSGSIAVATVKHLAEATAIEPDEVTLALAALLRADLIAALADDQLLIAASGSGSWLASAHVERWIALARAAALSMPAPLRAEWAAAARPSCDVRALAAAVPEEYPLLPAADLAAVADFARLAEYLGLTVAGRCTDVADALLARDGVGVAEPRGAGDADVVARVAAAMPETAAGVYVQPDLSVVVPGPLPPRDEAVLVALARPEHIGVASTRRISEASIAGAYERGLTPATAREAFARISLTGIPQPLEYLLSSLGERVGGIVVSEHHGDEGRTRLAFARAELAATILVDRTLQHLQLHRTRASETELFSRLSPDHVLAALADARYHASSGAAALHEAEGALDAPPEAARTDEPETEPGADANADGAPSNAPRTGSGTAPSSAAGAAASAAAPDRDHSPSPQEALVDRVFTAARSEPGTGDFTRRLELAIRDRSPVRVTAESRGEVRTFTLLPVSVSAGRLRAADQSAGVERTLPITLITAVESV</sequence>
<dbReference type="GO" id="GO:0004386">
    <property type="term" value="F:helicase activity"/>
    <property type="evidence" value="ECO:0007669"/>
    <property type="project" value="UniProtKB-KW"/>
</dbReference>
<evidence type="ECO:0000259" key="2">
    <source>
        <dbReference type="Pfam" id="PF13625"/>
    </source>
</evidence>
<feature type="domain" description="Helicase XPB/Ssl2 N-terminal" evidence="2">
    <location>
        <begin position="342"/>
        <end position="468"/>
    </location>
</feature>
<protein>
    <submittedName>
        <fullName evidence="3">Helicase conserved C-terminal domain-containing protein</fullName>
    </submittedName>
</protein>
<dbReference type="Pfam" id="PF13625">
    <property type="entry name" value="Helicase_C_3"/>
    <property type="match status" value="1"/>
</dbReference>
<evidence type="ECO:0000313" key="4">
    <source>
        <dbReference type="Proteomes" id="UP000182690"/>
    </source>
</evidence>
<keyword evidence="3" id="KW-0067">ATP-binding</keyword>
<name>A0A1H0XRQ4_9MICO</name>
<evidence type="ECO:0000313" key="3">
    <source>
        <dbReference type="EMBL" id="SDQ05451.1"/>
    </source>
</evidence>
<dbReference type="Proteomes" id="UP000182690">
    <property type="component" value="Unassembled WGS sequence"/>
</dbReference>
<keyword evidence="3" id="KW-0347">Helicase</keyword>
<feature type="region of interest" description="Disordered" evidence="1">
    <location>
        <begin position="508"/>
        <end position="568"/>
    </location>
</feature>
<dbReference type="EMBL" id="FNKB01000001">
    <property type="protein sequence ID" value="SDQ05451.1"/>
    <property type="molecule type" value="Genomic_DNA"/>
</dbReference>
<proteinExistence type="predicted"/>
<dbReference type="InterPro" id="IPR032830">
    <property type="entry name" value="XPB/Ssl2_N"/>
</dbReference>
<keyword evidence="3" id="KW-0378">Hydrolase</keyword>
<dbReference type="RefSeq" id="WP_074689799.1">
    <property type="nucleotide sequence ID" value="NZ_FNKB01000001.1"/>
</dbReference>
<dbReference type="STRING" id="1079994.SAMN04488565_0083"/>
<reference evidence="3 4" key="1">
    <citation type="submission" date="2016-10" db="EMBL/GenBank/DDBJ databases">
        <authorList>
            <person name="de Groot N.N."/>
        </authorList>
    </citation>
    <scope>NUCLEOTIDE SEQUENCE [LARGE SCALE GENOMIC DNA]</scope>
    <source>
        <strain evidence="3 4">DSM 22788</strain>
    </source>
</reference>
<accession>A0A1H0XRQ4</accession>
<organism evidence="3 4">
    <name type="scientific">Leucobacter chromiiresistens</name>
    <dbReference type="NCBI Taxonomy" id="1079994"/>
    <lineage>
        <taxon>Bacteria</taxon>
        <taxon>Bacillati</taxon>
        <taxon>Actinomycetota</taxon>
        <taxon>Actinomycetes</taxon>
        <taxon>Micrococcales</taxon>
        <taxon>Microbacteriaceae</taxon>
        <taxon>Leucobacter</taxon>
    </lineage>
</organism>
<dbReference type="OrthoDB" id="3415124at2"/>
<feature type="region of interest" description="Disordered" evidence="1">
    <location>
        <begin position="113"/>
        <end position="139"/>
    </location>
</feature>
<gene>
    <name evidence="3" type="ORF">SAMN04488565_0083</name>
</gene>
<dbReference type="eggNOG" id="COG2378">
    <property type="taxonomic scope" value="Bacteria"/>
</dbReference>
<evidence type="ECO:0000256" key="1">
    <source>
        <dbReference type="SAM" id="MobiDB-lite"/>
    </source>
</evidence>
<keyword evidence="3" id="KW-0547">Nucleotide-binding</keyword>
<feature type="compositionally biased region" description="Low complexity" evidence="1">
    <location>
        <begin position="541"/>
        <end position="559"/>
    </location>
</feature>